<sequence length="97" mass="10817">MPTDLQSLECCEYVVTTKMRWRAPPKYMLVIERWGTGDPFFGGSADDRVLGVSGQIIPRGSAEEPAVFATIEDAHEAAKRITNRRPDSLLGVSAHWR</sequence>
<proteinExistence type="predicted"/>
<protein>
    <submittedName>
        <fullName evidence="1">Uncharacterized protein</fullName>
    </submittedName>
</protein>
<reference evidence="1 2" key="1">
    <citation type="submission" date="2016-04" db="EMBL/GenBank/DDBJ databases">
        <title>Acidithiobacillus ferrooxidans genome sequencing and assembly.</title>
        <authorList>
            <person name="Zhou Z."/>
        </authorList>
    </citation>
    <scope>NUCLEOTIDE SEQUENCE [LARGE SCALE GENOMIC DNA]</scope>
    <source>
        <strain evidence="1 2">BY0502</strain>
    </source>
</reference>
<dbReference type="RefSeq" id="WP_064217872.1">
    <property type="nucleotide sequence ID" value="NZ_LVXZ01000012.1"/>
</dbReference>
<gene>
    <name evidence="1" type="ORF">A4H96_01105</name>
</gene>
<dbReference type="AlphaFoldDB" id="A0A179BQF9"/>
<name>A0A179BQF9_ACIFR</name>
<evidence type="ECO:0000313" key="2">
    <source>
        <dbReference type="Proteomes" id="UP000078302"/>
    </source>
</evidence>
<dbReference type="Proteomes" id="UP000078302">
    <property type="component" value="Unassembled WGS sequence"/>
</dbReference>
<dbReference type="EMBL" id="LVXZ01000012">
    <property type="protein sequence ID" value="OAP93371.1"/>
    <property type="molecule type" value="Genomic_DNA"/>
</dbReference>
<organism evidence="1 2">
    <name type="scientific">Acidithiobacillus ferrooxidans</name>
    <name type="common">Thiobacillus ferrooxidans</name>
    <dbReference type="NCBI Taxonomy" id="920"/>
    <lineage>
        <taxon>Bacteria</taxon>
        <taxon>Pseudomonadati</taxon>
        <taxon>Pseudomonadota</taxon>
        <taxon>Acidithiobacillia</taxon>
        <taxon>Acidithiobacillales</taxon>
        <taxon>Acidithiobacillaceae</taxon>
        <taxon>Acidithiobacillus</taxon>
    </lineage>
</organism>
<dbReference type="OrthoDB" id="9135038at2"/>
<keyword evidence="2" id="KW-1185">Reference proteome</keyword>
<evidence type="ECO:0000313" key="1">
    <source>
        <dbReference type="EMBL" id="OAP93371.1"/>
    </source>
</evidence>
<accession>A0A179BQF9</accession>
<comment type="caution">
    <text evidence="1">The sequence shown here is derived from an EMBL/GenBank/DDBJ whole genome shotgun (WGS) entry which is preliminary data.</text>
</comment>